<dbReference type="Proteomes" id="UP001157034">
    <property type="component" value="Unassembled WGS sequence"/>
</dbReference>
<organism evidence="2 3">
    <name type="scientific">Pseudolysinimonas kribbensis</name>
    <dbReference type="NCBI Taxonomy" id="433641"/>
    <lineage>
        <taxon>Bacteria</taxon>
        <taxon>Bacillati</taxon>
        <taxon>Actinomycetota</taxon>
        <taxon>Actinomycetes</taxon>
        <taxon>Micrococcales</taxon>
        <taxon>Microbacteriaceae</taxon>
        <taxon>Pseudolysinimonas</taxon>
    </lineage>
</organism>
<dbReference type="SUPFAM" id="SSF52540">
    <property type="entry name" value="P-loop containing nucleoside triphosphate hydrolases"/>
    <property type="match status" value="1"/>
</dbReference>
<evidence type="ECO:0008006" key="4">
    <source>
        <dbReference type="Google" id="ProtNLM"/>
    </source>
</evidence>
<sequence length="569" mass="60084">MNPTTESDLDPEDIVLDGPRADSRSMADQAEAEALVASAIADLMADMLPAGSEWECDSEGPTSAEEASILRRLAALGPRTDIERAEAVATRMEARGHMASDDQAAARLLGRAGEIRAAARQRAHEGIDARLAVGSIDRRVAKAEHDELAARLALWDANPSARPAAEAAHDQADAELKAAHEAAAAYAELMTRAEVADAERGSRADIIARAVELADAFGDAEYQSAQATIEAGRQRARMDGARALLEAQGGFGLFDPSAVGTLEALVAGTETSELVAGVLGRGELAILFGDSYTGKSFLALDWGLSIAHGAPWLGREVPPGRVLYVAMEGAATLHKREVAWASHRGLPTTPAGFVAYPRVVNLLHEASALALAEYVAVEGFDLVVIDTLSRSINGADENSSAEMGAYVAALGRIKEAADGCSVLVLHHSRKGEPEVMRGSTALFAGVDRVLCWRLDSKGQDRRKLLTQKDKSGAPTKPIHAAFKQVAPSAVLVPVEGAGDDTLVMALRNLLATGGAVMRTEFQRRLVAEGLKPTTDAARMAVKREIEAGRMHEVAGALLLGEPTDDDPDE</sequence>
<reference evidence="3" key="1">
    <citation type="journal article" date="2019" name="Int. J. Syst. Evol. Microbiol.">
        <title>The Global Catalogue of Microorganisms (GCM) 10K type strain sequencing project: providing services to taxonomists for standard genome sequencing and annotation.</title>
        <authorList>
            <consortium name="The Broad Institute Genomics Platform"/>
            <consortium name="The Broad Institute Genome Sequencing Center for Infectious Disease"/>
            <person name="Wu L."/>
            <person name="Ma J."/>
        </authorList>
    </citation>
    <scope>NUCLEOTIDE SEQUENCE [LARGE SCALE GENOMIC DNA]</scope>
    <source>
        <strain evidence="3">NBRC 108894</strain>
    </source>
</reference>
<dbReference type="RefSeq" id="WP_284252793.1">
    <property type="nucleotide sequence ID" value="NZ_BAAAQO010000003.1"/>
</dbReference>
<gene>
    <name evidence="2" type="ORF">GCM10025881_06430</name>
</gene>
<proteinExistence type="predicted"/>
<evidence type="ECO:0000313" key="3">
    <source>
        <dbReference type="Proteomes" id="UP001157034"/>
    </source>
</evidence>
<name>A0ABQ6K306_9MICO</name>
<dbReference type="Pfam" id="PF13481">
    <property type="entry name" value="AAA_25"/>
    <property type="match status" value="1"/>
</dbReference>
<accession>A0ABQ6K306</accession>
<keyword evidence="3" id="KW-1185">Reference proteome</keyword>
<evidence type="ECO:0000256" key="1">
    <source>
        <dbReference type="SAM" id="MobiDB-lite"/>
    </source>
</evidence>
<dbReference type="InterPro" id="IPR027417">
    <property type="entry name" value="P-loop_NTPase"/>
</dbReference>
<comment type="caution">
    <text evidence="2">The sequence shown here is derived from an EMBL/GenBank/DDBJ whole genome shotgun (WGS) entry which is preliminary data.</text>
</comment>
<dbReference type="Gene3D" id="3.40.50.300">
    <property type="entry name" value="P-loop containing nucleotide triphosphate hydrolases"/>
    <property type="match status" value="1"/>
</dbReference>
<feature type="region of interest" description="Disordered" evidence="1">
    <location>
        <begin position="1"/>
        <end position="28"/>
    </location>
</feature>
<dbReference type="EMBL" id="BSVB01000001">
    <property type="protein sequence ID" value="GMA93819.1"/>
    <property type="molecule type" value="Genomic_DNA"/>
</dbReference>
<protein>
    <recommendedName>
        <fullName evidence="4">AAA family ATPase</fullName>
    </recommendedName>
</protein>
<evidence type="ECO:0000313" key="2">
    <source>
        <dbReference type="EMBL" id="GMA93819.1"/>
    </source>
</evidence>